<keyword evidence="1" id="KW-1133">Transmembrane helix</keyword>
<evidence type="ECO:0000313" key="3">
    <source>
        <dbReference type="Proteomes" id="UP000823388"/>
    </source>
</evidence>
<dbReference type="AlphaFoldDB" id="A0A8T0XNP5"/>
<dbReference type="PANTHER" id="PTHR46610:SF27">
    <property type="entry name" value="PGG DOMAIN-CONTAINING PROTEIN"/>
    <property type="match status" value="1"/>
</dbReference>
<proteinExistence type="predicted"/>
<dbReference type="InterPro" id="IPR045501">
    <property type="entry name" value="DUF6490"/>
</dbReference>
<protein>
    <submittedName>
        <fullName evidence="2">Uncharacterized protein</fullName>
    </submittedName>
</protein>
<dbReference type="PANTHER" id="PTHR46610">
    <property type="entry name" value="OS05G0181300 PROTEIN"/>
    <property type="match status" value="1"/>
</dbReference>
<evidence type="ECO:0000313" key="2">
    <source>
        <dbReference type="EMBL" id="KAG2657079.1"/>
    </source>
</evidence>
<feature type="transmembrane region" description="Helical" evidence="1">
    <location>
        <begin position="38"/>
        <end position="58"/>
    </location>
</feature>
<feature type="transmembrane region" description="Helical" evidence="1">
    <location>
        <begin position="129"/>
        <end position="149"/>
    </location>
</feature>
<organism evidence="2 3">
    <name type="scientific">Panicum virgatum</name>
    <name type="common">Blackwell switchgrass</name>
    <dbReference type="NCBI Taxonomy" id="38727"/>
    <lineage>
        <taxon>Eukaryota</taxon>
        <taxon>Viridiplantae</taxon>
        <taxon>Streptophyta</taxon>
        <taxon>Embryophyta</taxon>
        <taxon>Tracheophyta</taxon>
        <taxon>Spermatophyta</taxon>
        <taxon>Magnoliopsida</taxon>
        <taxon>Liliopsida</taxon>
        <taxon>Poales</taxon>
        <taxon>Poaceae</taxon>
        <taxon>PACMAD clade</taxon>
        <taxon>Panicoideae</taxon>
        <taxon>Panicodae</taxon>
        <taxon>Paniceae</taxon>
        <taxon>Panicinae</taxon>
        <taxon>Panicum</taxon>
        <taxon>Panicum sect. Hiantes</taxon>
    </lineage>
</organism>
<keyword evidence="1" id="KW-0812">Transmembrane</keyword>
<gene>
    <name evidence="2" type="ORF">PVAP13_1KG116208</name>
</gene>
<dbReference type="Proteomes" id="UP000823388">
    <property type="component" value="Chromosome 1K"/>
</dbReference>
<keyword evidence="1" id="KW-0472">Membrane</keyword>
<sequence length="153" mass="16769">MAGATQAGFPRLLEDAEDREANRRNGLQVDNAGGGISFPWLTLLGFLFLTFNSGMAIYRSLGDATAILFVCFSYGDLVLLFACLRTYERAPAGSSTRWWLKIAIWVLTTMLTMAFSYKVAAVMPPPVAVGVWLMAFATVAGGFVAFFLYNEKN</sequence>
<feature type="transmembrane region" description="Helical" evidence="1">
    <location>
        <begin position="64"/>
        <end position="86"/>
    </location>
</feature>
<dbReference type="OrthoDB" id="672268at2759"/>
<comment type="caution">
    <text evidence="2">The sequence shown here is derived from an EMBL/GenBank/DDBJ whole genome shotgun (WGS) entry which is preliminary data.</text>
</comment>
<dbReference type="EMBL" id="CM029037">
    <property type="protein sequence ID" value="KAG2657079.1"/>
    <property type="molecule type" value="Genomic_DNA"/>
</dbReference>
<feature type="transmembrane region" description="Helical" evidence="1">
    <location>
        <begin position="98"/>
        <end position="117"/>
    </location>
</feature>
<name>A0A8T0XNP5_PANVG</name>
<accession>A0A8T0XNP5</accession>
<keyword evidence="3" id="KW-1185">Reference proteome</keyword>
<dbReference type="Pfam" id="PF20100">
    <property type="entry name" value="DUF6490"/>
    <property type="match status" value="1"/>
</dbReference>
<evidence type="ECO:0000256" key="1">
    <source>
        <dbReference type="SAM" id="Phobius"/>
    </source>
</evidence>
<reference evidence="2" key="1">
    <citation type="submission" date="2020-05" db="EMBL/GenBank/DDBJ databases">
        <title>WGS assembly of Panicum virgatum.</title>
        <authorList>
            <person name="Lovell J.T."/>
            <person name="Jenkins J."/>
            <person name="Shu S."/>
            <person name="Juenger T.E."/>
            <person name="Schmutz J."/>
        </authorList>
    </citation>
    <scope>NUCLEOTIDE SEQUENCE</scope>
    <source>
        <strain evidence="2">AP13</strain>
    </source>
</reference>